<feature type="compositionally biased region" description="Pro residues" evidence="1">
    <location>
        <begin position="610"/>
        <end position="621"/>
    </location>
</feature>
<evidence type="ECO:0000313" key="3">
    <source>
        <dbReference type="Proteomes" id="UP000249324"/>
    </source>
</evidence>
<feature type="compositionally biased region" description="Low complexity" evidence="1">
    <location>
        <begin position="734"/>
        <end position="751"/>
    </location>
</feature>
<feature type="compositionally biased region" description="Acidic residues" evidence="1">
    <location>
        <begin position="276"/>
        <end position="292"/>
    </location>
</feature>
<reference evidence="2 3" key="1">
    <citation type="journal article" date="2021" name="BMC Genomics">
        <title>Genome-resolved metagenome and metatranscriptome analyses of thermophilic composting reveal key bacterial players and their metabolic interactions.</title>
        <authorList>
            <person name="Braga L.P.P."/>
            <person name="Pereira R.V."/>
            <person name="Martins L.F."/>
            <person name="Moura L.M.S."/>
            <person name="Sanchez F.B."/>
            <person name="Patane J.S.L."/>
            <person name="da Silva A.M."/>
            <person name="Setubal J.C."/>
        </authorList>
    </citation>
    <scope>NUCLEOTIDE SEQUENCE [LARGE SCALE GENOMIC DNA]</scope>
    <source>
        <strain evidence="2">ZC4RG45</strain>
    </source>
</reference>
<dbReference type="AlphaFoldDB" id="A0ABD6FKB7"/>
<evidence type="ECO:0000313" key="2">
    <source>
        <dbReference type="EMBL" id="MFO7193412.1"/>
    </source>
</evidence>
<feature type="region of interest" description="Disordered" evidence="1">
    <location>
        <begin position="379"/>
        <end position="792"/>
    </location>
</feature>
<accession>A0ABD6FKB7</accession>
<comment type="caution">
    <text evidence="2">The sequence shown here is derived from an EMBL/GenBank/DDBJ whole genome shotgun (WGS) entry which is preliminary data.</text>
</comment>
<dbReference type="EMBL" id="QGUI02000209">
    <property type="protein sequence ID" value="MFO7193412.1"/>
    <property type="molecule type" value="Genomic_DNA"/>
</dbReference>
<dbReference type="Proteomes" id="UP000249324">
    <property type="component" value="Unassembled WGS sequence"/>
</dbReference>
<protein>
    <recommendedName>
        <fullName evidence="4">AAA family ATPase</fullName>
    </recommendedName>
</protein>
<sequence>WQPWVEESLFEPGKSPKAQRWVAPPGLTKIEMAAYRLADGWRLDVVPRGLLVRPDSVPARAEWQGETGSFFDVLVVSAPGTDLPTDVVKSLDDVLDIVPPEDVPCLRILPVGPTAGRALALSRHAVVVGEPLPWPEGLTASAPKPGLPIVSASSEGESSADADDSATAAQADEPGGQASAGQEHEPAPDMPGLQEDEAGQPTDLAAADDPVVVEDVEEFDEQDVVVDPADEHATGEALADEPGASQPGELENADTDDRDEYDRDVLGQDDSHDSGEGDVPDDEEAEAADVVDDSANHHPKDEPEQADDAKGQARPPAPVFVGSVPTAWKPPSATTYGAMAKTAEAAKTPRAAIVAEPGQQVKAAEAASAPEVAIVAEPGQQAKAAEAATAGTTPAGRSSSAAATSTPKQPQQPVGGAQPPRPLPKWDAKHPGVILPSRPAQSQSPRSGGSPAGSPARPPGSGDGPAESLATTGPTPGGSWAARDPDGGEQDRRDEAQEQAKERSPAAADHLPSGRVAVTQDGRVIPARPILVRVSFRPAPAPLPPPPKSRSTDGTKAKAESWWRKRLFAKRRGDEKGSRPGRATGKASPVAVAAGLHQPSGPVTGSFPVPAGPPGPPPDASPMPATDAPLAASGATPQVPGPYAGQLGPGLAAQAPCPSGQVPQGAADLKSGSIDGTPNGHGTATTNQPPTKPPSPSAASQAFPQVPAHPEASGAPEPGTPPASLVVPPKRLGRGPAATGPHGATTTDTPGSARARMPGPQPRLPGQLHPHAPSSLRSVQRTTKAPGQPVRP</sequence>
<name>A0ABD6FKB7_9PSEU</name>
<feature type="non-terminal residue" evidence="2">
    <location>
        <position position="1"/>
    </location>
</feature>
<feature type="compositionally biased region" description="Basic and acidic residues" evidence="1">
    <location>
        <begin position="550"/>
        <end position="563"/>
    </location>
</feature>
<gene>
    <name evidence="2" type="ORF">DIU77_014315</name>
</gene>
<feature type="compositionally biased region" description="Basic and acidic residues" evidence="1">
    <location>
        <begin position="483"/>
        <end position="504"/>
    </location>
</feature>
<feature type="compositionally biased region" description="Polar residues" evidence="1">
    <location>
        <begin position="775"/>
        <end position="785"/>
    </location>
</feature>
<feature type="region of interest" description="Disordered" evidence="1">
    <location>
        <begin position="138"/>
        <end position="331"/>
    </location>
</feature>
<feature type="compositionally biased region" description="Low complexity" evidence="1">
    <location>
        <begin position="379"/>
        <end position="418"/>
    </location>
</feature>
<feature type="compositionally biased region" description="Low complexity" evidence="1">
    <location>
        <begin position="697"/>
        <end position="706"/>
    </location>
</feature>
<evidence type="ECO:0000256" key="1">
    <source>
        <dbReference type="SAM" id="MobiDB-lite"/>
    </source>
</evidence>
<feature type="compositionally biased region" description="Basic and acidic residues" evidence="1">
    <location>
        <begin position="260"/>
        <end position="275"/>
    </location>
</feature>
<feature type="compositionally biased region" description="Low complexity" evidence="1">
    <location>
        <begin position="436"/>
        <end position="455"/>
    </location>
</feature>
<organism evidence="2 3">
    <name type="scientific">Thermocrispum agreste</name>
    <dbReference type="NCBI Taxonomy" id="37925"/>
    <lineage>
        <taxon>Bacteria</taxon>
        <taxon>Bacillati</taxon>
        <taxon>Actinomycetota</taxon>
        <taxon>Actinomycetes</taxon>
        <taxon>Pseudonocardiales</taxon>
        <taxon>Pseudonocardiaceae</taxon>
        <taxon>Thermocrispum</taxon>
    </lineage>
</organism>
<feature type="compositionally biased region" description="Basic and acidic residues" evidence="1">
    <location>
        <begin position="294"/>
        <end position="311"/>
    </location>
</feature>
<proteinExistence type="predicted"/>
<feature type="compositionally biased region" description="Polar residues" evidence="1">
    <location>
        <begin position="674"/>
        <end position="684"/>
    </location>
</feature>
<feature type="compositionally biased region" description="Acidic residues" evidence="1">
    <location>
        <begin position="211"/>
        <end position="224"/>
    </location>
</feature>
<evidence type="ECO:0008006" key="4">
    <source>
        <dbReference type="Google" id="ProtNLM"/>
    </source>
</evidence>
<feature type="compositionally biased region" description="Low complexity" evidence="1">
    <location>
        <begin position="641"/>
        <end position="656"/>
    </location>
</feature>
<feature type="compositionally biased region" description="Pro residues" evidence="1">
    <location>
        <begin position="539"/>
        <end position="548"/>
    </location>
</feature>